<evidence type="ECO:0000259" key="15">
    <source>
        <dbReference type="Pfam" id="PF00593"/>
    </source>
</evidence>
<keyword evidence="6 14" id="KW-0732">Signal</keyword>
<dbReference type="OrthoDB" id="9782587at2"/>
<evidence type="ECO:0000256" key="4">
    <source>
        <dbReference type="ARBA" id="ARBA00022496"/>
    </source>
</evidence>
<evidence type="ECO:0000256" key="1">
    <source>
        <dbReference type="ARBA" id="ARBA00004571"/>
    </source>
</evidence>
<keyword evidence="17" id="KW-0675">Receptor</keyword>
<organism evidence="17 18">
    <name type="scientific">Croceivirga radicis</name>
    <dbReference type="NCBI Taxonomy" id="1929488"/>
    <lineage>
        <taxon>Bacteria</taxon>
        <taxon>Pseudomonadati</taxon>
        <taxon>Bacteroidota</taxon>
        <taxon>Flavobacteriia</taxon>
        <taxon>Flavobacteriales</taxon>
        <taxon>Flavobacteriaceae</taxon>
        <taxon>Croceivirga</taxon>
    </lineage>
</organism>
<dbReference type="PANTHER" id="PTHR32552">
    <property type="entry name" value="FERRICHROME IRON RECEPTOR-RELATED"/>
    <property type="match status" value="1"/>
</dbReference>
<dbReference type="Gene3D" id="2.170.130.10">
    <property type="entry name" value="TonB-dependent receptor, plug domain"/>
    <property type="match status" value="1"/>
</dbReference>
<evidence type="ECO:0000256" key="6">
    <source>
        <dbReference type="ARBA" id="ARBA00022729"/>
    </source>
</evidence>
<comment type="subcellular location">
    <subcellularLocation>
        <location evidence="1 12">Cell outer membrane</location>
        <topology evidence="1 12">Multi-pass membrane protein</topology>
    </subcellularLocation>
</comment>
<feature type="signal peptide" evidence="14">
    <location>
        <begin position="1"/>
        <end position="23"/>
    </location>
</feature>
<evidence type="ECO:0000256" key="11">
    <source>
        <dbReference type="ARBA" id="ARBA00023237"/>
    </source>
</evidence>
<dbReference type="GO" id="GO:0015344">
    <property type="term" value="F:siderophore uptake transmembrane transporter activity"/>
    <property type="evidence" value="ECO:0007669"/>
    <property type="project" value="TreeGrafter"/>
</dbReference>
<dbReference type="InterPro" id="IPR000531">
    <property type="entry name" value="Beta-barrel_TonB"/>
</dbReference>
<keyword evidence="3 12" id="KW-1134">Transmembrane beta strand</keyword>
<dbReference type="Gene3D" id="2.40.170.20">
    <property type="entry name" value="TonB-dependent receptor, beta-barrel domain"/>
    <property type="match status" value="1"/>
</dbReference>
<keyword evidence="2 12" id="KW-0813">Transport</keyword>
<dbReference type="RefSeq" id="WP_080317934.1">
    <property type="nucleotide sequence ID" value="NZ_MTBC01000001.1"/>
</dbReference>
<evidence type="ECO:0000256" key="2">
    <source>
        <dbReference type="ARBA" id="ARBA00022448"/>
    </source>
</evidence>
<dbReference type="InterPro" id="IPR039426">
    <property type="entry name" value="TonB-dep_rcpt-like"/>
</dbReference>
<dbReference type="Pfam" id="PF00593">
    <property type="entry name" value="TonB_dep_Rec_b-barrel"/>
    <property type="match status" value="1"/>
</dbReference>
<keyword evidence="8" id="KW-0406">Ion transport</keyword>
<evidence type="ECO:0000256" key="14">
    <source>
        <dbReference type="SAM" id="SignalP"/>
    </source>
</evidence>
<dbReference type="GO" id="GO:0009279">
    <property type="term" value="C:cell outer membrane"/>
    <property type="evidence" value="ECO:0007669"/>
    <property type="project" value="UniProtKB-SubCell"/>
</dbReference>
<dbReference type="PANTHER" id="PTHR32552:SF68">
    <property type="entry name" value="FERRICHROME OUTER MEMBRANE TRANSPORTER_PHAGE RECEPTOR"/>
    <property type="match status" value="1"/>
</dbReference>
<accession>A0A1V6LW66</accession>
<dbReference type="AlphaFoldDB" id="A0A1V6LW66"/>
<feature type="domain" description="TonB-dependent receptor-like beta-barrel" evidence="15">
    <location>
        <begin position="252"/>
        <end position="645"/>
    </location>
</feature>
<gene>
    <name evidence="17" type="ORF">BUL40_02455</name>
</gene>
<evidence type="ECO:0000256" key="10">
    <source>
        <dbReference type="ARBA" id="ARBA00023136"/>
    </source>
</evidence>
<protein>
    <submittedName>
        <fullName evidence="17">TonB-dependent receptor</fullName>
    </submittedName>
</protein>
<keyword evidence="18" id="KW-1185">Reference proteome</keyword>
<dbReference type="PROSITE" id="PS52016">
    <property type="entry name" value="TONB_DEPENDENT_REC_3"/>
    <property type="match status" value="1"/>
</dbReference>
<dbReference type="InterPro" id="IPR036942">
    <property type="entry name" value="Beta-barrel_TonB_sf"/>
</dbReference>
<evidence type="ECO:0000313" key="18">
    <source>
        <dbReference type="Proteomes" id="UP000191680"/>
    </source>
</evidence>
<keyword evidence="9 13" id="KW-0798">TonB box</keyword>
<sequence length="687" mass="77329">MKRKTPWILPIVLLVFLQQPVKAQTDTITYLDEIILAKSLIQKNAYGITSSNSIKQDKINTFGPLDAPLVLNQVPGVQVLSGALNTNRITIRGIGARTPYGTDKLRLYYNNIPITNGSGFSSIEAFDLANIGHVEVIKGPNGTSHGANLGGAIILNSNAPIVGRSEVVSSTIFGSYNLFKENLRLTHQTQKIHLNLSYNSIFTNGFRENNAFDRDGILLNLGVILNAKSKLAILLNHIDYTAQIPSSINKTDFDNNPKLAAANWNEAKGFEANKYTLAGLTYTYAFNDKLSNNTSIYYSYLDHFEPRPFNILDEFTNGFGLRSVFKGKLLNGNFTIGTELYKDEYFWETFENLYRENEGNGSIAGEKLNENKEFRTQFYLFGAFNHTISKKLTAQFGLSLNKTKYAFKDRFLSDGNTSATRDFDVILNPSLNLTYNLRNGILFTAINKGFSNPNLEETLTPDGIINPDIAQEKGWNYELGYNASFFKEKLQLKATTYFMKVKDLLVAERVGEDQYIGRNAGKTSHRGLELDASFNFKINPNWNISPYLNYSLNLHEFDEFIDDDINYAGNELTGVPKHVLNTGIAVHHKEVLSWFLNHNTVSNIPLNDANSIYSTAYSVFHTKIWYRPKITKAVQTQFQAGINNIFNTNYAQSILINAVGFGGSEPRYYYPGNGRNFYVGVQLKYFL</sequence>
<keyword evidence="5 12" id="KW-0812">Transmembrane</keyword>
<evidence type="ECO:0000259" key="16">
    <source>
        <dbReference type="Pfam" id="PF07715"/>
    </source>
</evidence>
<proteinExistence type="inferred from homology"/>
<dbReference type="Proteomes" id="UP000191680">
    <property type="component" value="Unassembled WGS sequence"/>
</dbReference>
<dbReference type="Pfam" id="PF07715">
    <property type="entry name" value="Plug"/>
    <property type="match status" value="1"/>
</dbReference>
<comment type="similarity">
    <text evidence="12 13">Belongs to the TonB-dependent receptor family.</text>
</comment>
<feature type="domain" description="TonB-dependent receptor plug" evidence="16">
    <location>
        <begin position="50"/>
        <end position="151"/>
    </location>
</feature>
<reference evidence="17 18" key="1">
    <citation type="submission" date="2016-12" db="EMBL/GenBank/DDBJ databases">
        <authorList>
            <person name="Song W.-J."/>
            <person name="Kurnit D.M."/>
        </authorList>
    </citation>
    <scope>NUCLEOTIDE SEQUENCE [LARGE SCALE GENOMIC DNA]</scope>
    <source>
        <strain evidence="17 18">HSG9</strain>
    </source>
</reference>
<evidence type="ECO:0000256" key="7">
    <source>
        <dbReference type="ARBA" id="ARBA00023004"/>
    </source>
</evidence>
<evidence type="ECO:0000256" key="3">
    <source>
        <dbReference type="ARBA" id="ARBA00022452"/>
    </source>
</evidence>
<name>A0A1V6LW66_9FLAO</name>
<evidence type="ECO:0000313" key="17">
    <source>
        <dbReference type="EMBL" id="OQD44433.1"/>
    </source>
</evidence>
<keyword evidence="7" id="KW-0408">Iron</keyword>
<keyword evidence="10 12" id="KW-0472">Membrane</keyword>
<evidence type="ECO:0000256" key="9">
    <source>
        <dbReference type="ARBA" id="ARBA00023077"/>
    </source>
</evidence>
<evidence type="ECO:0000256" key="13">
    <source>
        <dbReference type="RuleBase" id="RU003357"/>
    </source>
</evidence>
<dbReference type="InterPro" id="IPR037066">
    <property type="entry name" value="Plug_dom_sf"/>
</dbReference>
<keyword evidence="4" id="KW-0410">Iron transport</keyword>
<feature type="chain" id="PRO_5012506176" evidence="14">
    <location>
        <begin position="24"/>
        <end position="687"/>
    </location>
</feature>
<evidence type="ECO:0000256" key="8">
    <source>
        <dbReference type="ARBA" id="ARBA00023065"/>
    </source>
</evidence>
<evidence type="ECO:0000256" key="12">
    <source>
        <dbReference type="PROSITE-ProRule" id="PRU01360"/>
    </source>
</evidence>
<evidence type="ECO:0000256" key="5">
    <source>
        <dbReference type="ARBA" id="ARBA00022692"/>
    </source>
</evidence>
<dbReference type="EMBL" id="MTBC01000001">
    <property type="protein sequence ID" value="OQD44433.1"/>
    <property type="molecule type" value="Genomic_DNA"/>
</dbReference>
<comment type="caution">
    <text evidence="17">The sequence shown here is derived from an EMBL/GenBank/DDBJ whole genome shotgun (WGS) entry which is preliminary data.</text>
</comment>
<dbReference type="SUPFAM" id="SSF56935">
    <property type="entry name" value="Porins"/>
    <property type="match status" value="1"/>
</dbReference>
<keyword evidence="11 12" id="KW-0998">Cell outer membrane</keyword>
<dbReference type="InterPro" id="IPR012910">
    <property type="entry name" value="Plug_dom"/>
</dbReference>